<dbReference type="PANTHER" id="PTHR43047:SF72">
    <property type="entry name" value="OSMOSENSING HISTIDINE PROTEIN KINASE SLN1"/>
    <property type="match status" value="1"/>
</dbReference>
<evidence type="ECO:0000256" key="1">
    <source>
        <dbReference type="ARBA" id="ARBA00000085"/>
    </source>
</evidence>
<keyword evidence="6" id="KW-1133">Transmembrane helix</keyword>
<proteinExistence type="predicted"/>
<comment type="catalytic activity">
    <reaction evidence="1">
        <text>ATP + protein L-histidine = ADP + protein N-phospho-L-histidine.</text>
        <dbReference type="EC" id="2.7.13.3"/>
    </reaction>
</comment>
<keyword evidence="3" id="KW-0597">Phosphoprotein</keyword>
<protein>
    <recommendedName>
        <fullName evidence="2">histidine kinase</fullName>
        <ecNumber evidence="2">2.7.13.3</ecNumber>
    </recommendedName>
</protein>
<keyword evidence="8" id="KW-0067">ATP-binding</keyword>
<dbReference type="InterPro" id="IPR004358">
    <property type="entry name" value="Sig_transdc_His_kin-like_C"/>
</dbReference>
<keyword evidence="9" id="KW-1185">Reference proteome</keyword>
<keyword evidence="4" id="KW-0808">Transferase</keyword>
<evidence type="ECO:0000256" key="5">
    <source>
        <dbReference type="ARBA" id="ARBA00022777"/>
    </source>
</evidence>
<dbReference type="SUPFAM" id="SSF55785">
    <property type="entry name" value="PYP-like sensor domain (PAS domain)"/>
    <property type="match status" value="1"/>
</dbReference>
<dbReference type="Pfam" id="PF00512">
    <property type="entry name" value="HisKA"/>
    <property type="match status" value="1"/>
</dbReference>
<feature type="domain" description="Histidine kinase" evidence="7">
    <location>
        <begin position="364"/>
        <end position="592"/>
    </location>
</feature>
<dbReference type="EC" id="2.7.13.3" evidence="2"/>
<keyword evidence="8" id="KW-0547">Nucleotide-binding</keyword>
<accession>A0ABU9YQ10</accession>
<dbReference type="EMBL" id="JBBKTW010000008">
    <property type="protein sequence ID" value="MEN2990899.1"/>
    <property type="molecule type" value="Genomic_DNA"/>
</dbReference>
<evidence type="ECO:0000259" key="7">
    <source>
        <dbReference type="PROSITE" id="PS50109"/>
    </source>
</evidence>
<organism evidence="8 9">
    <name type="scientific">Tistrella arctica</name>
    <dbReference type="NCBI Taxonomy" id="3133430"/>
    <lineage>
        <taxon>Bacteria</taxon>
        <taxon>Pseudomonadati</taxon>
        <taxon>Pseudomonadota</taxon>
        <taxon>Alphaproteobacteria</taxon>
        <taxon>Geminicoccales</taxon>
        <taxon>Geminicoccaceae</taxon>
        <taxon>Tistrella</taxon>
    </lineage>
</organism>
<evidence type="ECO:0000256" key="3">
    <source>
        <dbReference type="ARBA" id="ARBA00022553"/>
    </source>
</evidence>
<dbReference type="SMART" id="SM00388">
    <property type="entry name" value="HisKA"/>
    <property type="match status" value="1"/>
</dbReference>
<dbReference type="InterPro" id="IPR003661">
    <property type="entry name" value="HisK_dim/P_dom"/>
</dbReference>
<reference evidence="8 9" key="1">
    <citation type="submission" date="2024-03" db="EMBL/GenBank/DDBJ databases">
        <title>High-quality draft genome sequencing of Tistrella sp. BH-R2-4.</title>
        <authorList>
            <person name="Dong C."/>
        </authorList>
    </citation>
    <scope>NUCLEOTIDE SEQUENCE [LARGE SCALE GENOMIC DNA]</scope>
    <source>
        <strain evidence="8 9">BH-R2-4</strain>
    </source>
</reference>
<dbReference type="PRINTS" id="PR00344">
    <property type="entry name" value="BCTRLSENSOR"/>
</dbReference>
<dbReference type="SUPFAM" id="SSF47384">
    <property type="entry name" value="Homodimeric domain of signal transducing histidine kinase"/>
    <property type="match status" value="1"/>
</dbReference>
<dbReference type="InterPro" id="IPR005467">
    <property type="entry name" value="His_kinase_dom"/>
</dbReference>
<dbReference type="PROSITE" id="PS50109">
    <property type="entry name" value="HIS_KIN"/>
    <property type="match status" value="1"/>
</dbReference>
<dbReference type="Gene3D" id="3.30.565.10">
    <property type="entry name" value="Histidine kinase-like ATPase, C-terminal domain"/>
    <property type="match status" value="1"/>
</dbReference>
<dbReference type="Gene3D" id="1.10.287.130">
    <property type="match status" value="1"/>
</dbReference>
<dbReference type="CDD" id="cd00082">
    <property type="entry name" value="HisKA"/>
    <property type="match status" value="1"/>
</dbReference>
<dbReference type="Pfam" id="PF12860">
    <property type="entry name" value="PAS_7"/>
    <property type="match status" value="1"/>
</dbReference>
<dbReference type="InterPro" id="IPR036097">
    <property type="entry name" value="HisK_dim/P_sf"/>
</dbReference>
<evidence type="ECO:0000256" key="2">
    <source>
        <dbReference type="ARBA" id="ARBA00012438"/>
    </source>
</evidence>
<sequence>MRFLPASKTVAAALGVMIVILVAIIAWAVASLVAETRLRATERAERDWAVVQLDFETLRMANAFTEYRFQRDPDSLDELLLRADIVYSRLSMFEQGIVAEALASRDDMADLFRTIRSTLLDVEAVALITDDATLASAAVSIEALRAKAYDASVMLLLDSNRSLAALEYRLRSMWYWIAVPLVALLVVGGALVMLLTRAVKHETLRREEANAAQRAALAAEQMLSNAMTAMSDGLMIATPDGRIAVANRRIDELLPDTVPRPFIGRHIQTLRQELMDSAVIDIRSRISGVEIPVDDAPPTHEDRDHEVHFADDHWLRITRRAIADGGLVFVMSDITALKLRERDLAVAKQAAEAASRAKTEFLANMSHELKTPLNAVIGFTDMVAHGTAGPLNERQREYLGHVRDGGNRLLGLIDDILEIVRADRDGMKTTPMDLDRLVSSALSDAERLAQDADLTLARMPHDPSTDCAIRGDRRLLKRALDALLSNAIKFTPQGGHVTVTLKNRTASLPDGGTAAGVEIIVADTGIGIAAEQIERVQQPFVQIDSSLARRYEGAGLGLPLARRFIEAHDGHLVLTSAPGMGTEARIWLPLASIQAEIGPQPAARVVAF</sequence>
<dbReference type="RefSeq" id="WP_345936259.1">
    <property type="nucleotide sequence ID" value="NZ_JBBKTV010000024.1"/>
</dbReference>
<comment type="caution">
    <text evidence="8">The sequence shown here is derived from an EMBL/GenBank/DDBJ whole genome shotgun (WGS) entry which is preliminary data.</text>
</comment>
<keyword evidence="6" id="KW-0472">Membrane</keyword>
<feature type="transmembrane region" description="Helical" evidence="6">
    <location>
        <begin position="12"/>
        <end position="34"/>
    </location>
</feature>
<dbReference type="InterPro" id="IPR035965">
    <property type="entry name" value="PAS-like_dom_sf"/>
</dbReference>
<name>A0ABU9YQ10_9PROT</name>
<dbReference type="SMART" id="SM00387">
    <property type="entry name" value="HATPase_c"/>
    <property type="match status" value="1"/>
</dbReference>
<dbReference type="InterPro" id="IPR036890">
    <property type="entry name" value="HATPase_C_sf"/>
</dbReference>
<dbReference type="InterPro" id="IPR003594">
    <property type="entry name" value="HATPase_dom"/>
</dbReference>
<dbReference type="GO" id="GO:0005524">
    <property type="term" value="F:ATP binding"/>
    <property type="evidence" value="ECO:0007669"/>
    <property type="project" value="UniProtKB-KW"/>
</dbReference>
<dbReference type="SUPFAM" id="SSF55874">
    <property type="entry name" value="ATPase domain of HSP90 chaperone/DNA topoisomerase II/histidine kinase"/>
    <property type="match status" value="1"/>
</dbReference>
<evidence type="ECO:0000256" key="6">
    <source>
        <dbReference type="SAM" id="Phobius"/>
    </source>
</evidence>
<keyword evidence="6" id="KW-0812">Transmembrane</keyword>
<feature type="transmembrane region" description="Helical" evidence="6">
    <location>
        <begin position="173"/>
        <end position="195"/>
    </location>
</feature>
<dbReference type="Gene3D" id="3.30.450.20">
    <property type="entry name" value="PAS domain"/>
    <property type="match status" value="1"/>
</dbReference>
<dbReference type="Pfam" id="PF02518">
    <property type="entry name" value="HATPase_c"/>
    <property type="match status" value="1"/>
</dbReference>
<evidence type="ECO:0000313" key="9">
    <source>
        <dbReference type="Proteomes" id="UP001413721"/>
    </source>
</evidence>
<evidence type="ECO:0000256" key="4">
    <source>
        <dbReference type="ARBA" id="ARBA00022679"/>
    </source>
</evidence>
<dbReference type="Proteomes" id="UP001413721">
    <property type="component" value="Unassembled WGS sequence"/>
</dbReference>
<evidence type="ECO:0000313" key="8">
    <source>
        <dbReference type="EMBL" id="MEN2990899.1"/>
    </source>
</evidence>
<gene>
    <name evidence="8" type="ORF">WG926_21475</name>
</gene>
<keyword evidence="5" id="KW-0418">Kinase</keyword>
<dbReference type="PANTHER" id="PTHR43047">
    <property type="entry name" value="TWO-COMPONENT HISTIDINE PROTEIN KINASE"/>
    <property type="match status" value="1"/>
</dbReference>